<dbReference type="Proteomes" id="UP001066276">
    <property type="component" value="Chromosome 12"/>
</dbReference>
<dbReference type="PROSITE" id="PS50066">
    <property type="entry name" value="MADS_BOX_2"/>
    <property type="match status" value="1"/>
</dbReference>
<feature type="compositionally biased region" description="Polar residues" evidence="7">
    <location>
        <begin position="364"/>
        <end position="373"/>
    </location>
</feature>
<feature type="domain" description="MADS-box" evidence="8">
    <location>
        <begin position="91"/>
        <end position="134"/>
    </location>
</feature>
<dbReference type="EMBL" id="JANPWB010000016">
    <property type="protein sequence ID" value="KAJ1085678.1"/>
    <property type="molecule type" value="Genomic_DNA"/>
</dbReference>
<dbReference type="GO" id="GO:0005634">
    <property type="term" value="C:nucleus"/>
    <property type="evidence" value="ECO:0007669"/>
    <property type="project" value="UniProtKB-SubCell"/>
</dbReference>
<evidence type="ECO:0000259" key="8">
    <source>
        <dbReference type="PROSITE" id="PS50066"/>
    </source>
</evidence>
<accession>A0AAV7LAF9</accession>
<feature type="compositionally biased region" description="Pro residues" evidence="7">
    <location>
        <begin position="243"/>
        <end position="256"/>
    </location>
</feature>
<dbReference type="InterPro" id="IPR050142">
    <property type="entry name" value="MADS-box/MEF2_TF"/>
</dbReference>
<comment type="caution">
    <text evidence="9">The sequence shown here is derived from an EMBL/GenBank/DDBJ whole genome shotgun (WGS) entry which is preliminary data.</text>
</comment>
<dbReference type="Gene3D" id="3.40.1810.10">
    <property type="entry name" value="Transcription factor, MADS-box"/>
    <property type="match status" value="1"/>
</dbReference>
<reference evidence="9" key="1">
    <citation type="journal article" date="2022" name="bioRxiv">
        <title>Sequencing and chromosome-scale assembly of the giantPleurodeles waltlgenome.</title>
        <authorList>
            <person name="Brown T."/>
            <person name="Elewa A."/>
            <person name="Iarovenko S."/>
            <person name="Subramanian E."/>
            <person name="Araus A.J."/>
            <person name="Petzold A."/>
            <person name="Susuki M."/>
            <person name="Suzuki K.-i.T."/>
            <person name="Hayashi T."/>
            <person name="Toyoda A."/>
            <person name="Oliveira C."/>
            <person name="Osipova E."/>
            <person name="Leigh N.D."/>
            <person name="Simon A."/>
            <person name="Yun M.H."/>
        </authorList>
    </citation>
    <scope>NUCLEOTIDE SEQUENCE</scope>
    <source>
        <strain evidence="9">20211129_DDA</strain>
        <tissue evidence="9">Liver</tissue>
    </source>
</reference>
<keyword evidence="10" id="KW-1185">Reference proteome</keyword>
<evidence type="ECO:0000256" key="3">
    <source>
        <dbReference type="ARBA" id="ARBA00023125"/>
    </source>
</evidence>
<dbReference type="InterPro" id="IPR036879">
    <property type="entry name" value="TF_MADSbox_sf"/>
</dbReference>
<organism evidence="9 10">
    <name type="scientific">Pleurodeles waltl</name>
    <name type="common">Iberian ribbed newt</name>
    <dbReference type="NCBI Taxonomy" id="8319"/>
    <lineage>
        <taxon>Eukaryota</taxon>
        <taxon>Metazoa</taxon>
        <taxon>Chordata</taxon>
        <taxon>Craniata</taxon>
        <taxon>Vertebrata</taxon>
        <taxon>Euteleostomi</taxon>
        <taxon>Amphibia</taxon>
        <taxon>Batrachia</taxon>
        <taxon>Caudata</taxon>
        <taxon>Salamandroidea</taxon>
        <taxon>Salamandridae</taxon>
        <taxon>Pleurodelinae</taxon>
        <taxon>Pleurodeles</taxon>
    </lineage>
</organism>
<proteinExistence type="predicted"/>
<evidence type="ECO:0000256" key="4">
    <source>
        <dbReference type="ARBA" id="ARBA00023159"/>
    </source>
</evidence>
<comment type="subcellular location">
    <subcellularLocation>
        <location evidence="1">Nucleus</location>
    </subcellularLocation>
</comment>
<dbReference type="SUPFAM" id="SSF55455">
    <property type="entry name" value="SRF-like"/>
    <property type="match status" value="1"/>
</dbReference>
<feature type="compositionally biased region" description="Polar residues" evidence="7">
    <location>
        <begin position="295"/>
        <end position="319"/>
    </location>
</feature>
<dbReference type="Pfam" id="PF00319">
    <property type="entry name" value="SRF-TF"/>
    <property type="match status" value="1"/>
</dbReference>
<dbReference type="PANTHER" id="PTHR48019">
    <property type="entry name" value="SERUM RESPONSE FACTOR HOMOLOG"/>
    <property type="match status" value="1"/>
</dbReference>
<evidence type="ECO:0000256" key="1">
    <source>
        <dbReference type="ARBA" id="ARBA00004123"/>
    </source>
</evidence>
<evidence type="ECO:0000313" key="9">
    <source>
        <dbReference type="EMBL" id="KAJ1085678.1"/>
    </source>
</evidence>
<dbReference type="InterPro" id="IPR002100">
    <property type="entry name" value="TF_MADSbox"/>
</dbReference>
<dbReference type="FunFam" id="3.40.1810.10:FF:000001">
    <property type="entry name" value="Myocyte-specific enhancer factor 2A homolog"/>
    <property type="match status" value="1"/>
</dbReference>
<dbReference type="GO" id="GO:0003677">
    <property type="term" value="F:DNA binding"/>
    <property type="evidence" value="ECO:0007669"/>
    <property type="project" value="UniProtKB-KW"/>
</dbReference>
<evidence type="ECO:0000256" key="6">
    <source>
        <dbReference type="ARBA" id="ARBA00023242"/>
    </source>
</evidence>
<keyword evidence="3" id="KW-0238">DNA-binding</keyword>
<dbReference type="GO" id="GO:0045893">
    <property type="term" value="P:positive regulation of DNA-templated transcription"/>
    <property type="evidence" value="ECO:0007669"/>
    <property type="project" value="UniProtKB-ARBA"/>
</dbReference>
<evidence type="ECO:0000256" key="5">
    <source>
        <dbReference type="ARBA" id="ARBA00023163"/>
    </source>
</evidence>
<feature type="compositionally biased region" description="Polar residues" evidence="7">
    <location>
        <begin position="265"/>
        <end position="279"/>
    </location>
</feature>
<dbReference type="AlphaFoldDB" id="A0AAV7LAF9"/>
<dbReference type="SMART" id="SM00432">
    <property type="entry name" value="MADS"/>
    <property type="match status" value="1"/>
</dbReference>
<feature type="region of interest" description="Disordered" evidence="7">
    <location>
        <begin position="351"/>
        <end position="498"/>
    </location>
</feature>
<protein>
    <recommendedName>
        <fullName evidence="8">MADS-box domain-containing protein</fullName>
    </recommendedName>
</protein>
<sequence length="498" mass="53220">MCASLGNHTYGPVTSIQGGTLLQGVPLSASGACNELSWESAYLAGDASAALLASANADGVGRHLQSPWPGPGLRKGPVWALPQRKGAAASQVTFTKRKFGLMKKAYELSVLCDCEIALIIFNSTSRLFQYASTDMDKVLLKYTEYSEPHESRTNSDILETLKRKGLGLDSTDPEADMSLEHLEKFRKLNGGVDLTAARHRLYPSSLPSHGLPFPSAPLTGNDAAPNGLPPNSSLPVQYKPAGAKPPLPPGRPPGSPPSGLGYPAVSQSNLNRSLPTKSSPPFYLGTESSKGDLSRNLSGSRTNLTSTQRSQYPGLTTGSPVVGTGNGSLPSMGLGGYPYFSTGLSDYLHPDSTTPSGFPPMGTPQPNALASWQHQHEPAPPLGLTPHRLPSRLLGSEGSPTASATPPQYQQHHHHPSFSIKSERLSPSLGCHSALSPHPPLSRPSPTGDQPRNTVDLDTHEEYTRVYHYPLVMPRPLTEERAGPRARRPQVPESGWQR</sequence>
<name>A0AAV7LAF9_PLEWA</name>
<evidence type="ECO:0000313" key="10">
    <source>
        <dbReference type="Proteomes" id="UP001066276"/>
    </source>
</evidence>
<keyword evidence="2" id="KW-0805">Transcription regulation</keyword>
<evidence type="ECO:0000256" key="2">
    <source>
        <dbReference type="ARBA" id="ARBA00023015"/>
    </source>
</evidence>
<feature type="region of interest" description="Disordered" evidence="7">
    <location>
        <begin position="213"/>
        <end position="322"/>
    </location>
</feature>
<keyword evidence="5" id="KW-0804">Transcription</keyword>
<keyword evidence="4" id="KW-0010">Activator</keyword>
<evidence type="ECO:0000256" key="7">
    <source>
        <dbReference type="SAM" id="MobiDB-lite"/>
    </source>
</evidence>
<feature type="compositionally biased region" description="Basic and acidic residues" evidence="7">
    <location>
        <begin position="455"/>
        <end position="465"/>
    </location>
</feature>
<keyword evidence="6" id="KW-0539">Nucleus</keyword>
<dbReference type="PRINTS" id="PR00404">
    <property type="entry name" value="MADSDOMAIN"/>
</dbReference>
<gene>
    <name evidence="9" type="ORF">NDU88_005804</name>
</gene>
<dbReference type="GO" id="GO:0046983">
    <property type="term" value="F:protein dimerization activity"/>
    <property type="evidence" value="ECO:0007669"/>
    <property type="project" value="InterPro"/>
</dbReference>